<dbReference type="Gene3D" id="1.20.1270.60">
    <property type="entry name" value="Arfaptin homology (AH) domain/BAR domain"/>
    <property type="match status" value="1"/>
</dbReference>
<dbReference type="EMBL" id="KE560772">
    <property type="protein sequence ID" value="EPZ35704.1"/>
    <property type="molecule type" value="Genomic_DNA"/>
</dbReference>
<evidence type="ECO:0000313" key="3">
    <source>
        <dbReference type="Proteomes" id="UP000030755"/>
    </source>
</evidence>
<dbReference type="HOGENOM" id="CLU_1518694_0_0_1"/>
<evidence type="ECO:0000313" key="4">
    <source>
        <dbReference type="Proteomes" id="UP000281549"/>
    </source>
</evidence>
<reference evidence="1 3" key="1">
    <citation type="journal article" date="2013" name="Curr. Biol.">
        <title>Shared signatures of parasitism and phylogenomics unite Cryptomycota and microsporidia.</title>
        <authorList>
            <person name="James T.Y."/>
            <person name="Pelin A."/>
            <person name="Bonen L."/>
            <person name="Ahrendt S."/>
            <person name="Sain D."/>
            <person name="Corradi N."/>
            <person name="Stajich J.E."/>
        </authorList>
    </citation>
    <scope>NUCLEOTIDE SEQUENCE [LARGE SCALE GENOMIC DNA]</scope>
    <source>
        <strain evidence="1 3">CSF55</strain>
        <strain evidence="1 3">CSF55</strain>
    </source>
</reference>
<keyword evidence="3" id="KW-1185">Reference proteome</keyword>
<gene>
    <name evidence="1" type="ORF">O9G_004361</name>
    <name evidence="2" type="ORF">ROZALSC1DRAFT_27036</name>
</gene>
<evidence type="ECO:0000313" key="1">
    <source>
        <dbReference type="EMBL" id="EPZ35704.1"/>
    </source>
</evidence>
<sequence>MLTLRNEDDLYTYEQIREFFKRKLELENEYYRSLEKICINTNTKKKNSMLNNFIQLILDGELEKAKANIERTENCAKKFPMFKESIKEKQATAKRVFDVIVAYNEEFMKAQQEKDRAEKLYLASVKIRETSREKYEDLSNNPKTGFFDRIDVATKLENVFKPLLFHVVKTEMALINR</sequence>
<dbReference type="EMBL" id="ML004944">
    <property type="protein sequence ID" value="RKP21580.1"/>
    <property type="molecule type" value="Genomic_DNA"/>
</dbReference>
<proteinExistence type="predicted"/>
<reference evidence="4" key="2">
    <citation type="journal article" date="2018" name="Nat. Microbiol.">
        <title>Leveraging single-cell genomics to expand the fungal tree of life.</title>
        <authorList>
            <person name="Ahrendt S.R."/>
            <person name="Quandt C.A."/>
            <person name="Ciobanu D."/>
            <person name="Clum A."/>
            <person name="Salamov A."/>
            <person name="Andreopoulos B."/>
            <person name="Cheng J.F."/>
            <person name="Woyke T."/>
            <person name="Pelin A."/>
            <person name="Henrissat B."/>
            <person name="Reynolds N.K."/>
            <person name="Benny G.L."/>
            <person name="Smith M.E."/>
            <person name="James T.Y."/>
            <person name="Grigoriev I.V."/>
        </authorList>
    </citation>
    <scope>NUCLEOTIDE SEQUENCE [LARGE SCALE GENOMIC DNA]</scope>
    <source>
        <strain evidence="4">CSF55</strain>
    </source>
</reference>
<name>A0A075B010_ROZAC</name>
<dbReference type="SUPFAM" id="SSF103657">
    <property type="entry name" value="BAR/IMD domain-like"/>
    <property type="match status" value="1"/>
</dbReference>
<protein>
    <recommendedName>
        <fullName evidence="5">F-BAR domain-containing protein</fullName>
    </recommendedName>
</protein>
<dbReference type="Proteomes" id="UP000281549">
    <property type="component" value="Unassembled WGS sequence"/>
</dbReference>
<dbReference type="AlphaFoldDB" id="A0A075B010"/>
<evidence type="ECO:0008006" key="5">
    <source>
        <dbReference type="Google" id="ProtNLM"/>
    </source>
</evidence>
<organism evidence="1 3">
    <name type="scientific">Rozella allomycis (strain CSF55)</name>
    <dbReference type="NCBI Taxonomy" id="988480"/>
    <lineage>
        <taxon>Eukaryota</taxon>
        <taxon>Fungi</taxon>
        <taxon>Fungi incertae sedis</taxon>
        <taxon>Cryptomycota</taxon>
        <taxon>Cryptomycota incertae sedis</taxon>
        <taxon>Rozella</taxon>
    </lineage>
</organism>
<evidence type="ECO:0000313" key="2">
    <source>
        <dbReference type="EMBL" id="RKP21580.1"/>
    </source>
</evidence>
<dbReference type="InterPro" id="IPR027267">
    <property type="entry name" value="AH/BAR_dom_sf"/>
</dbReference>
<accession>A0A075B010</accession>
<reference evidence="2" key="3">
    <citation type="submission" date="2018-08" db="EMBL/GenBank/DDBJ databases">
        <title>Leveraging single-cell genomics to expand the Fungal Tree of Life.</title>
        <authorList>
            <consortium name="DOE Joint Genome Institute"/>
            <person name="Ahrendt S.R."/>
            <person name="Quandt C.A."/>
            <person name="Ciobanu D."/>
            <person name="Clum A."/>
            <person name="Salamov A."/>
            <person name="Andreopoulos B."/>
            <person name="Cheng J.-F."/>
            <person name="Woyke T."/>
            <person name="Pelin A."/>
            <person name="Henrissat B."/>
            <person name="Reynolds N."/>
            <person name="Benny G.L."/>
            <person name="Smith M.E."/>
            <person name="James T.Y."/>
            <person name="Grigoriev I.V."/>
        </authorList>
    </citation>
    <scope>NUCLEOTIDE SEQUENCE</scope>
    <source>
        <strain evidence="2">CSF55</strain>
    </source>
</reference>
<dbReference type="Proteomes" id="UP000030755">
    <property type="component" value="Unassembled WGS sequence"/>
</dbReference>